<dbReference type="Proteomes" id="UP000319103">
    <property type="component" value="Unassembled WGS sequence"/>
</dbReference>
<proteinExistence type="predicted"/>
<keyword evidence="1" id="KW-1133">Transmembrane helix</keyword>
<evidence type="ECO:0000313" key="2">
    <source>
        <dbReference type="EMBL" id="TQF04612.1"/>
    </source>
</evidence>
<sequence>MIWLTWRQFRVQALVALGAVLLLAGYLAVLGRQVHTAHADALAHCAGHDTCAALLGAFADHYRLPTELLGYLLLAVPGILGAFWGAPLIARELENGTHRLVWNQSVTRGRWLAAKFGVVGLLSLAVTGLFSLLLGWATGPVTAVIGNRFEPEVFAASGLAPLGYTAFSFVLGATAGLFCRRTVPAMAATLLAFTVLQVATPALIRPHYETPVHVSVPLTADLIGHLTKIGTYGDIDGLRVPGGPWLVTTTPMLDPTGNTAGHAAWFQDCMNNSSFADLPACLAKGNLHVDITEQPAARYWTFQYAETALFTTLAALLAALATWRIRRRLT</sequence>
<protein>
    <recommendedName>
        <fullName evidence="4">Transmembrane transport protein</fullName>
    </recommendedName>
</protein>
<keyword evidence="1" id="KW-0812">Transmembrane</keyword>
<evidence type="ECO:0000256" key="1">
    <source>
        <dbReference type="SAM" id="Phobius"/>
    </source>
</evidence>
<feature type="transmembrane region" description="Helical" evidence="1">
    <location>
        <begin position="68"/>
        <end position="90"/>
    </location>
</feature>
<feature type="transmembrane region" description="Helical" evidence="1">
    <location>
        <begin position="307"/>
        <end position="325"/>
    </location>
</feature>
<organism evidence="2 3">
    <name type="scientific">Kitasatospora acidiphila</name>
    <dbReference type="NCBI Taxonomy" id="2567942"/>
    <lineage>
        <taxon>Bacteria</taxon>
        <taxon>Bacillati</taxon>
        <taxon>Actinomycetota</taxon>
        <taxon>Actinomycetes</taxon>
        <taxon>Kitasatosporales</taxon>
        <taxon>Streptomycetaceae</taxon>
        <taxon>Kitasatospora</taxon>
    </lineage>
</organism>
<comment type="caution">
    <text evidence="2">The sequence shown here is derived from an EMBL/GenBank/DDBJ whole genome shotgun (WGS) entry which is preliminary data.</text>
</comment>
<dbReference type="RefSeq" id="WP_141635176.1">
    <property type="nucleotide sequence ID" value="NZ_VIGB01000003.1"/>
</dbReference>
<accession>A0A540W6G7</accession>
<evidence type="ECO:0000313" key="3">
    <source>
        <dbReference type="Proteomes" id="UP000319103"/>
    </source>
</evidence>
<dbReference type="AlphaFoldDB" id="A0A540W6G7"/>
<dbReference type="GO" id="GO:0140359">
    <property type="term" value="F:ABC-type transporter activity"/>
    <property type="evidence" value="ECO:0007669"/>
    <property type="project" value="InterPro"/>
</dbReference>
<evidence type="ECO:0008006" key="4">
    <source>
        <dbReference type="Google" id="ProtNLM"/>
    </source>
</evidence>
<feature type="transmembrane region" description="Helical" evidence="1">
    <location>
        <begin position="111"/>
        <end position="134"/>
    </location>
</feature>
<keyword evidence="1" id="KW-0472">Membrane</keyword>
<dbReference type="OrthoDB" id="3579673at2"/>
<keyword evidence="3" id="KW-1185">Reference proteome</keyword>
<dbReference type="EMBL" id="VIGB01000003">
    <property type="protein sequence ID" value="TQF04612.1"/>
    <property type="molecule type" value="Genomic_DNA"/>
</dbReference>
<feature type="transmembrane region" description="Helical" evidence="1">
    <location>
        <begin position="185"/>
        <end position="204"/>
    </location>
</feature>
<feature type="transmembrane region" description="Helical" evidence="1">
    <location>
        <begin position="154"/>
        <end position="178"/>
    </location>
</feature>
<gene>
    <name evidence="2" type="ORF">E6W39_23265</name>
</gene>
<name>A0A540W6G7_9ACTN</name>
<dbReference type="GO" id="GO:0005886">
    <property type="term" value="C:plasma membrane"/>
    <property type="evidence" value="ECO:0007669"/>
    <property type="project" value="UniProtKB-SubCell"/>
</dbReference>
<reference evidence="2 3" key="1">
    <citation type="submission" date="2019-06" db="EMBL/GenBank/DDBJ databases">
        <title>Description of Kitasatospora acidophila sp. nov. isolated from pine grove soil, and reclassification of Streptomyces novaecaesareae to Kitasatospora novaeceasareae comb. nov.</title>
        <authorList>
            <person name="Kim M.J."/>
        </authorList>
    </citation>
    <scope>NUCLEOTIDE SEQUENCE [LARGE SCALE GENOMIC DNA]</scope>
    <source>
        <strain evidence="2 3">MMS16-CNU292</strain>
    </source>
</reference>